<keyword evidence="3" id="KW-1185">Reference proteome</keyword>
<dbReference type="RefSeq" id="WP_246422336.1">
    <property type="nucleotide sequence ID" value="NZ_JACIEE010000002.1"/>
</dbReference>
<feature type="signal peptide" evidence="1">
    <location>
        <begin position="1"/>
        <end position="23"/>
    </location>
</feature>
<keyword evidence="1" id="KW-0732">Signal</keyword>
<evidence type="ECO:0000256" key="1">
    <source>
        <dbReference type="SAM" id="SignalP"/>
    </source>
</evidence>
<organism evidence="2 3">
    <name type="scientific">Mycoplana azooxidifex</name>
    <dbReference type="NCBI Taxonomy" id="1636188"/>
    <lineage>
        <taxon>Bacteria</taxon>
        <taxon>Pseudomonadati</taxon>
        <taxon>Pseudomonadota</taxon>
        <taxon>Alphaproteobacteria</taxon>
        <taxon>Hyphomicrobiales</taxon>
        <taxon>Rhizobiaceae</taxon>
        <taxon>Mycoplana</taxon>
    </lineage>
</organism>
<dbReference type="Proteomes" id="UP000574761">
    <property type="component" value="Unassembled WGS sequence"/>
</dbReference>
<feature type="chain" id="PRO_5031061505" evidence="1">
    <location>
        <begin position="24"/>
        <end position="165"/>
    </location>
</feature>
<dbReference type="AlphaFoldDB" id="A0A7W6GHB5"/>
<dbReference type="NCBIfam" id="NF041110">
    <property type="entry name" value="HPE1_fam_CxxC"/>
    <property type="match status" value="1"/>
</dbReference>
<accession>A0A7W6GHB5</accession>
<comment type="caution">
    <text evidence="2">The sequence shown here is derived from an EMBL/GenBank/DDBJ whole genome shotgun (WGS) entry which is preliminary data.</text>
</comment>
<proteinExistence type="predicted"/>
<evidence type="ECO:0000313" key="3">
    <source>
        <dbReference type="Proteomes" id="UP000574761"/>
    </source>
</evidence>
<protein>
    <submittedName>
        <fullName evidence="2">Uncharacterized protein</fullName>
    </submittedName>
</protein>
<dbReference type="EMBL" id="JACIEE010000002">
    <property type="protein sequence ID" value="MBB3975826.1"/>
    <property type="molecule type" value="Genomic_DNA"/>
</dbReference>
<evidence type="ECO:0000313" key="2">
    <source>
        <dbReference type="EMBL" id="MBB3975826.1"/>
    </source>
</evidence>
<name>A0A7W6GHB5_9HYPH</name>
<gene>
    <name evidence="2" type="ORF">GGQ64_001013</name>
</gene>
<sequence length="165" mass="17056">MRSLMKSIGSTLAIALLAAPALASSIQPVASGGKGRGSVATISCAHCPPLKVEENRRSYVVPELEPGTQKVEIREIDGERRMFRSEAWFGGSPVVFVTKAPEQAEDAIAEAPLEAPAEPVAAVDTAAMTGALDSSAAAVAVTAAAASQPVASRELDPSTFELRLN</sequence>
<reference evidence="2 3" key="1">
    <citation type="submission" date="2020-08" db="EMBL/GenBank/DDBJ databases">
        <title>Genomic Encyclopedia of Type Strains, Phase IV (KMG-IV): sequencing the most valuable type-strain genomes for metagenomic binning, comparative biology and taxonomic classification.</title>
        <authorList>
            <person name="Goeker M."/>
        </authorList>
    </citation>
    <scope>NUCLEOTIDE SEQUENCE [LARGE SCALE GENOMIC DNA]</scope>
    <source>
        <strain evidence="2 3">DSM 100211</strain>
    </source>
</reference>
<dbReference type="InterPro" id="IPR049748">
    <property type="entry name" value="HPE1-like_N_CxxC"/>
</dbReference>